<proteinExistence type="predicted"/>
<comment type="caution">
    <text evidence="2">The sequence shown here is derived from an EMBL/GenBank/DDBJ whole genome shotgun (WGS) entry which is preliminary data.</text>
</comment>
<gene>
    <name evidence="2" type="ORF">H9701_04620</name>
</gene>
<feature type="region of interest" description="Disordered" evidence="1">
    <location>
        <begin position="129"/>
        <end position="155"/>
    </location>
</feature>
<evidence type="ECO:0008006" key="4">
    <source>
        <dbReference type="Google" id="ProtNLM"/>
    </source>
</evidence>
<protein>
    <recommendedName>
        <fullName evidence="4">Phage baseplate assembly protein V</fullName>
    </recommendedName>
</protein>
<evidence type="ECO:0000313" key="2">
    <source>
        <dbReference type="EMBL" id="HJC40819.1"/>
    </source>
</evidence>
<feature type="compositionally biased region" description="Gly residues" evidence="1">
    <location>
        <begin position="130"/>
        <end position="155"/>
    </location>
</feature>
<accession>A0A9D2NZU6</accession>
<name>A0A9D2NZU6_9FIRM</name>
<reference evidence="2" key="1">
    <citation type="journal article" date="2021" name="PeerJ">
        <title>Extensive microbial diversity within the chicken gut microbiome revealed by metagenomics and culture.</title>
        <authorList>
            <person name="Gilroy R."/>
            <person name="Ravi A."/>
            <person name="Getino M."/>
            <person name="Pursley I."/>
            <person name="Horton D.L."/>
            <person name="Alikhan N.F."/>
            <person name="Baker D."/>
            <person name="Gharbi K."/>
            <person name="Hall N."/>
            <person name="Watson M."/>
            <person name="Adriaenssens E.M."/>
            <person name="Foster-Nyarko E."/>
            <person name="Jarju S."/>
            <person name="Secka A."/>
            <person name="Antonio M."/>
            <person name="Oren A."/>
            <person name="Chaudhuri R.R."/>
            <person name="La Ragione R."/>
            <person name="Hildebrand F."/>
            <person name="Pallen M.J."/>
        </authorList>
    </citation>
    <scope>NUCLEOTIDE SEQUENCE</scope>
    <source>
        <strain evidence="2">CHK186-1790</strain>
    </source>
</reference>
<dbReference type="AlphaFoldDB" id="A0A9D2NZU6"/>
<dbReference type="EMBL" id="DWWJ01000086">
    <property type="protein sequence ID" value="HJC40819.1"/>
    <property type="molecule type" value="Genomic_DNA"/>
</dbReference>
<reference evidence="2" key="2">
    <citation type="submission" date="2021-04" db="EMBL/GenBank/DDBJ databases">
        <authorList>
            <person name="Gilroy R."/>
        </authorList>
    </citation>
    <scope>NUCLEOTIDE SEQUENCE</scope>
    <source>
        <strain evidence="2">CHK186-1790</strain>
    </source>
</reference>
<organism evidence="2 3">
    <name type="scientific">Candidatus Intestinimonas pullistercoris</name>
    <dbReference type="NCBI Taxonomy" id="2838623"/>
    <lineage>
        <taxon>Bacteria</taxon>
        <taxon>Bacillati</taxon>
        <taxon>Bacillota</taxon>
        <taxon>Clostridia</taxon>
        <taxon>Eubacteriales</taxon>
        <taxon>Intestinimonas</taxon>
    </lineage>
</organism>
<evidence type="ECO:0000256" key="1">
    <source>
        <dbReference type="SAM" id="MobiDB-lite"/>
    </source>
</evidence>
<evidence type="ECO:0000313" key="3">
    <source>
        <dbReference type="Proteomes" id="UP000823882"/>
    </source>
</evidence>
<sequence length="155" mass="15613">MWLSEQRSRRPAEERPAELGVVTLTGEAPAVWLTGERREVPVLGPGGYCWRPSAGDEVLVLKAGADGEQPWVAGQSCGWPEELQPGDVGIYAGQAAVVLKAGGTVDLRGSVTIDGVPLEELFAPKEEGGEIVGGGETGTGTGTGTGSGSGGGGGA</sequence>
<dbReference type="Proteomes" id="UP000823882">
    <property type="component" value="Unassembled WGS sequence"/>
</dbReference>